<sequence>MTHPAHCTAVLLPVLYQGPVNPSAGTDNIAIHRRLLGDQEMLDALEEDEEEEAPHLERLEPPQNIPPGEAARAVRQHIIDMNFG</sequence>
<dbReference type="EMBL" id="JAGXEW010000170">
    <property type="protein sequence ID" value="KAK1144913.1"/>
    <property type="molecule type" value="Genomic_DNA"/>
</dbReference>
<feature type="region of interest" description="Disordered" evidence="1">
    <location>
        <begin position="44"/>
        <end position="68"/>
    </location>
</feature>
<dbReference type="Proteomes" id="UP001230051">
    <property type="component" value="Unassembled WGS sequence"/>
</dbReference>
<keyword evidence="3" id="KW-1185">Reference proteome</keyword>
<name>A0AAD8FRU2_ACIOX</name>
<comment type="caution">
    <text evidence="2">The sequence shown here is derived from an EMBL/GenBank/DDBJ whole genome shotgun (WGS) entry which is preliminary data.</text>
</comment>
<dbReference type="AlphaFoldDB" id="A0AAD8FRU2"/>
<organism evidence="2 3">
    <name type="scientific">Acipenser oxyrinchus oxyrinchus</name>
    <dbReference type="NCBI Taxonomy" id="40147"/>
    <lineage>
        <taxon>Eukaryota</taxon>
        <taxon>Metazoa</taxon>
        <taxon>Chordata</taxon>
        <taxon>Craniata</taxon>
        <taxon>Vertebrata</taxon>
        <taxon>Euteleostomi</taxon>
        <taxon>Actinopterygii</taxon>
        <taxon>Chondrostei</taxon>
        <taxon>Acipenseriformes</taxon>
        <taxon>Acipenseridae</taxon>
        <taxon>Acipenser</taxon>
    </lineage>
</organism>
<protein>
    <submittedName>
        <fullName evidence="2">Uncharacterized protein</fullName>
    </submittedName>
</protein>
<evidence type="ECO:0000313" key="2">
    <source>
        <dbReference type="EMBL" id="KAK1144913.1"/>
    </source>
</evidence>
<reference evidence="2" key="1">
    <citation type="submission" date="2022-02" db="EMBL/GenBank/DDBJ databases">
        <title>Atlantic sturgeon de novo genome assembly.</title>
        <authorList>
            <person name="Stock M."/>
            <person name="Klopp C."/>
            <person name="Guiguen Y."/>
            <person name="Cabau C."/>
            <person name="Parinello H."/>
            <person name="Santidrian Yebra-Pimentel E."/>
            <person name="Kuhl H."/>
            <person name="Dirks R.P."/>
            <person name="Guessner J."/>
            <person name="Wuertz S."/>
            <person name="Du K."/>
            <person name="Schartl M."/>
        </authorList>
    </citation>
    <scope>NUCLEOTIDE SEQUENCE</scope>
    <source>
        <strain evidence="2">STURGEONOMICS-FGT-2020</strain>
        <tissue evidence="2">Whole blood</tissue>
    </source>
</reference>
<evidence type="ECO:0000256" key="1">
    <source>
        <dbReference type="SAM" id="MobiDB-lite"/>
    </source>
</evidence>
<accession>A0AAD8FRU2</accession>
<evidence type="ECO:0000313" key="3">
    <source>
        <dbReference type="Proteomes" id="UP001230051"/>
    </source>
</evidence>
<gene>
    <name evidence="2" type="ORF">AOXY_G36335</name>
</gene>
<proteinExistence type="predicted"/>